<name>A0A2J6PR46_9HELO</name>
<feature type="domain" description="RING-type" evidence="6">
    <location>
        <begin position="322"/>
        <end position="369"/>
    </location>
</feature>
<dbReference type="InterPro" id="IPR039903">
    <property type="entry name" value="Zswim2"/>
</dbReference>
<organism evidence="7 8">
    <name type="scientific">Hyaloscypha hepaticicola</name>
    <dbReference type="NCBI Taxonomy" id="2082293"/>
    <lineage>
        <taxon>Eukaryota</taxon>
        <taxon>Fungi</taxon>
        <taxon>Dikarya</taxon>
        <taxon>Ascomycota</taxon>
        <taxon>Pezizomycotina</taxon>
        <taxon>Leotiomycetes</taxon>
        <taxon>Helotiales</taxon>
        <taxon>Hyaloscyphaceae</taxon>
        <taxon>Hyaloscypha</taxon>
    </lineage>
</organism>
<evidence type="ECO:0000256" key="5">
    <source>
        <dbReference type="SAM" id="MobiDB-lite"/>
    </source>
</evidence>
<dbReference type="PANTHER" id="PTHR21540">
    <property type="entry name" value="RING FINGER AND SWIM DOMAIN-CONTAINING PROTEIN 2"/>
    <property type="match status" value="1"/>
</dbReference>
<dbReference type="EMBL" id="KZ613505">
    <property type="protein sequence ID" value="PMD16504.1"/>
    <property type="molecule type" value="Genomic_DNA"/>
</dbReference>
<reference evidence="7 8" key="1">
    <citation type="submission" date="2016-05" db="EMBL/GenBank/DDBJ databases">
        <title>A degradative enzymes factory behind the ericoid mycorrhizal symbiosis.</title>
        <authorList>
            <consortium name="DOE Joint Genome Institute"/>
            <person name="Martino E."/>
            <person name="Morin E."/>
            <person name="Grelet G."/>
            <person name="Kuo A."/>
            <person name="Kohler A."/>
            <person name="Daghino S."/>
            <person name="Barry K."/>
            <person name="Choi C."/>
            <person name="Cichocki N."/>
            <person name="Clum A."/>
            <person name="Copeland A."/>
            <person name="Hainaut M."/>
            <person name="Haridas S."/>
            <person name="Labutti K."/>
            <person name="Lindquist E."/>
            <person name="Lipzen A."/>
            <person name="Khouja H.-R."/>
            <person name="Murat C."/>
            <person name="Ohm R."/>
            <person name="Olson A."/>
            <person name="Spatafora J."/>
            <person name="Veneault-Fourrey C."/>
            <person name="Henrissat B."/>
            <person name="Grigoriev I."/>
            <person name="Martin F."/>
            <person name="Perotto S."/>
        </authorList>
    </citation>
    <scope>NUCLEOTIDE SEQUENCE [LARGE SCALE GENOMIC DNA]</scope>
    <source>
        <strain evidence="7 8">UAMH 7357</strain>
    </source>
</reference>
<dbReference type="InterPro" id="IPR019786">
    <property type="entry name" value="Zinc_finger_PHD-type_CS"/>
</dbReference>
<evidence type="ECO:0000256" key="3">
    <source>
        <dbReference type="ARBA" id="ARBA00022833"/>
    </source>
</evidence>
<evidence type="ECO:0000313" key="7">
    <source>
        <dbReference type="EMBL" id="PMD16504.1"/>
    </source>
</evidence>
<protein>
    <recommendedName>
        <fullName evidence="6">RING-type domain-containing protein</fullName>
    </recommendedName>
</protein>
<feature type="region of interest" description="Disordered" evidence="5">
    <location>
        <begin position="227"/>
        <end position="266"/>
    </location>
</feature>
<dbReference type="OrthoDB" id="3565417at2759"/>
<dbReference type="InterPro" id="IPR001841">
    <property type="entry name" value="Znf_RING"/>
</dbReference>
<dbReference type="GO" id="GO:0061630">
    <property type="term" value="F:ubiquitin protein ligase activity"/>
    <property type="evidence" value="ECO:0007669"/>
    <property type="project" value="InterPro"/>
</dbReference>
<keyword evidence="2 4" id="KW-0863">Zinc-finger</keyword>
<keyword evidence="8" id="KW-1185">Reference proteome</keyword>
<gene>
    <name evidence="7" type="ORF">NA56DRAFT_311675</name>
</gene>
<dbReference type="GO" id="GO:0008270">
    <property type="term" value="F:zinc ion binding"/>
    <property type="evidence" value="ECO:0007669"/>
    <property type="project" value="UniProtKB-KW"/>
</dbReference>
<evidence type="ECO:0000256" key="2">
    <source>
        <dbReference type="ARBA" id="ARBA00022771"/>
    </source>
</evidence>
<evidence type="ECO:0000256" key="4">
    <source>
        <dbReference type="PROSITE-ProRule" id="PRU00175"/>
    </source>
</evidence>
<sequence>MSAKFWDPRLVLDVYPLRDEFSCTGTTKKGLRCGQTFIDMRYESDRILEVLSGKDVVTYGLDERMKLSLRVLAEQTLCPRWHRDGYQSQTNAVYLKWCRTINNFIIEERSKIQLLLEQRRIHVRTPDPVAASAVSVVPHDRAALQPEPARELRPIPVADEGRPRQPIDVVQVPQEPAPIRSPNLDEINRLIEQIERRINFVDRVRERASHSPASVLPRQERVVSVSGDQYQPFPPTTNTSELDPGSENHSAVDLINRPPRRERPVRPELVAERVANAEAAEAPAQALAPIQPPVLEQPVPVPEHAHRPARAAGNRKSLAQDCYVCYEPFEGPDDAVWCRRKCGQNLHRACFEEWARNKERQDFRCGYCRARWMWE</sequence>
<keyword evidence="1" id="KW-0479">Metal-binding</keyword>
<evidence type="ECO:0000256" key="1">
    <source>
        <dbReference type="ARBA" id="ARBA00022723"/>
    </source>
</evidence>
<dbReference type="Proteomes" id="UP000235672">
    <property type="component" value="Unassembled WGS sequence"/>
</dbReference>
<dbReference type="STRING" id="1745343.A0A2J6PR46"/>
<dbReference type="PROSITE" id="PS50089">
    <property type="entry name" value="ZF_RING_2"/>
    <property type="match status" value="1"/>
</dbReference>
<keyword evidence="3" id="KW-0862">Zinc</keyword>
<dbReference type="PROSITE" id="PS01359">
    <property type="entry name" value="ZF_PHD_1"/>
    <property type="match status" value="1"/>
</dbReference>
<proteinExistence type="predicted"/>
<evidence type="ECO:0000313" key="8">
    <source>
        <dbReference type="Proteomes" id="UP000235672"/>
    </source>
</evidence>
<evidence type="ECO:0000259" key="6">
    <source>
        <dbReference type="PROSITE" id="PS50089"/>
    </source>
</evidence>
<dbReference type="PANTHER" id="PTHR21540:SF0">
    <property type="entry name" value="PHD FAMILY PROTEIN"/>
    <property type="match status" value="1"/>
</dbReference>
<dbReference type="AlphaFoldDB" id="A0A2J6PR46"/>
<accession>A0A2J6PR46</accession>
<dbReference type="InterPro" id="IPR013083">
    <property type="entry name" value="Znf_RING/FYVE/PHD"/>
</dbReference>
<dbReference type="Gene3D" id="3.30.40.10">
    <property type="entry name" value="Zinc/RING finger domain, C3HC4 (zinc finger)"/>
    <property type="match status" value="1"/>
</dbReference>
<dbReference type="SUPFAM" id="SSF57850">
    <property type="entry name" value="RING/U-box"/>
    <property type="match status" value="1"/>
</dbReference>